<feature type="compositionally biased region" description="Polar residues" evidence="1">
    <location>
        <begin position="201"/>
        <end position="213"/>
    </location>
</feature>
<evidence type="ECO:0000256" key="1">
    <source>
        <dbReference type="SAM" id="MobiDB-lite"/>
    </source>
</evidence>
<evidence type="ECO:0000313" key="3">
    <source>
        <dbReference type="Proteomes" id="UP001497482"/>
    </source>
</evidence>
<reference evidence="2 3" key="1">
    <citation type="submission" date="2024-04" db="EMBL/GenBank/DDBJ databases">
        <authorList>
            <person name="Waldvogel A.-M."/>
            <person name="Schoenle A."/>
        </authorList>
    </citation>
    <scope>NUCLEOTIDE SEQUENCE [LARGE SCALE GENOMIC DNA]</scope>
</reference>
<keyword evidence="3" id="KW-1185">Reference proteome</keyword>
<evidence type="ECO:0008006" key="4">
    <source>
        <dbReference type="Google" id="ProtNLM"/>
    </source>
</evidence>
<dbReference type="GO" id="GO:0034451">
    <property type="term" value="C:centriolar satellite"/>
    <property type="evidence" value="ECO:0007669"/>
    <property type="project" value="TreeGrafter"/>
</dbReference>
<dbReference type="EMBL" id="OZ035845">
    <property type="protein sequence ID" value="CAL1600230.1"/>
    <property type="molecule type" value="Genomic_DNA"/>
</dbReference>
<sequence length="334" mass="37411">MELEWEKKSAQIQSKHYLDHERLIYELTAARDNANAELVETKIKVQEQTVLLQCVTKERDLALQGCNTDTGFVASEEMTALKQQNYRLQTVVSEMRKQMEELSCTTPPRPPESENNVTKEVEKKYVQNLDPKVTRVNEKSPKFTSVCSCGRASGEKSLSSQLRSRLKQAALCIARLNRDRQQLIELCNRLRAQVCAAEPLQSHSNTGQLQESTHNLKTDNSEEQESVGPERLRTQSSVPSSSRLLQTDRQSAESLPSLSDLWALLDQRPSHDFSDAAEDQVDSVGSQGPVPGGAQMQVCGVSAPVHKPPTVKPPQKKIKMKNTSAKIRNYNIKD</sequence>
<feature type="region of interest" description="Disordered" evidence="1">
    <location>
        <begin position="199"/>
        <end position="251"/>
    </location>
</feature>
<dbReference type="GO" id="GO:0007099">
    <property type="term" value="P:centriole replication"/>
    <property type="evidence" value="ECO:0007669"/>
    <property type="project" value="TreeGrafter"/>
</dbReference>
<dbReference type="GO" id="GO:0005876">
    <property type="term" value="C:spindle microtubule"/>
    <property type="evidence" value="ECO:0007669"/>
    <property type="project" value="TreeGrafter"/>
</dbReference>
<feature type="compositionally biased region" description="Polar residues" evidence="1">
    <location>
        <begin position="234"/>
        <end position="251"/>
    </location>
</feature>
<dbReference type="AlphaFoldDB" id="A0AAV2LCY1"/>
<dbReference type="GO" id="GO:0045931">
    <property type="term" value="P:positive regulation of mitotic cell cycle"/>
    <property type="evidence" value="ECO:0007669"/>
    <property type="project" value="TreeGrafter"/>
</dbReference>
<protein>
    <recommendedName>
        <fullName evidence="4">Coiled-coil domain-containing protein 57</fullName>
    </recommendedName>
</protein>
<dbReference type="PANTHER" id="PTHR46725">
    <property type="entry name" value="COILED-COIL DOMAIN-CONTAINING PROTEIN 57"/>
    <property type="match status" value="1"/>
</dbReference>
<dbReference type="InterPro" id="IPR042481">
    <property type="entry name" value="CCDC57"/>
</dbReference>
<name>A0AAV2LCY1_KNICA</name>
<proteinExistence type="predicted"/>
<dbReference type="GO" id="GO:0060271">
    <property type="term" value="P:cilium assembly"/>
    <property type="evidence" value="ECO:0007669"/>
    <property type="project" value="TreeGrafter"/>
</dbReference>
<dbReference type="GO" id="GO:0007020">
    <property type="term" value="P:microtubule nucleation"/>
    <property type="evidence" value="ECO:0007669"/>
    <property type="project" value="TreeGrafter"/>
</dbReference>
<organism evidence="2 3">
    <name type="scientific">Knipowitschia caucasica</name>
    <name type="common">Caucasian dwarf goby</name>
    <name type="synonym">Pomatoschistus caucasicus</name>
    <dbReference type="NCBI Taxonomy" id="637954"/>
    <lineage>
        <taxon>Eukaryota</taxon>
        <taxon>Metazoa</taxon>
        <taxon>Chordata</taxon>
        <taxon>Craniata</taxon>
        <taxon>Vertebrata</taxon>
        <taxon>Euteleostomi</taxon>
        <taxon>Actinopterygii</taxon>
        <taxon>Neopterygii</taxon>
        <taxon>Teleostei</taxon>
        <taxon>Neoteleostei</taxon>
        <taxon>Acanthomorphata</taxon>
        <taxon>Gobiaria</taxon>
        <taxon>Gobiiformes</taxon>
        <taxon>Gobioidei</taxon>
        <taxon>Gobiidae</taxon>
        <taxon>Gobiinae</taxon>
        <taxon>Knipowitschia</taxon>
    </lineage>
</organism>
<evidence type="ECO:0000313" key="2">
    <source>
        <dbReference type="EMBL" id="CAL1600230.1"/>
    </source>
</evidence>
<gene>
    <name evidence="2" type="ORF">KC01_LOCUS28342</name>
</gene>
<dbReference type="GO" id="GO:0005814">
    <property type="term" value="C:centriole"/>
    <property type="evidence" value="ECO:0007669"/>
    <property type="project" value="TreeGrafter"/>
</dbReference>
<dbReference type="Proteomes" id="UP001497482">
    <property type="component" value="Chromosome 23"/>
</dbReference>
<dbReference type="PANTHER" id="PTHR46725:SF1">
    <property type="entry name" value="COILED-COIL DOMAIN-CONTAINING PROTEIN 57"/>
    <property type="match status" value="1"/>
</dbReference>
<accession>A0AAV2LCY1</accession>